<feature type="binding site" evidence="3">
    <location>
        <position position="110"/>
    </location>
    <ligand>
        <name>NAD(+)</name>
        <dbReference type="ChEBI" id="CHEBI:57540"/>
    </ligand>
</feature>
<dbReference type="GO" id="GO:0006631">
    <property type="term" value="P:fatty acid metabolic process"/>
    <property type="evidence" value="ECO:0007669"/>
    <property type="project" value="InterPro"/>
</dbReference>
<feature type="binding site" evidence="3">
    <location>
        <begin position="22"/>
        <end position="27"/>
    </location>
    <ligand>
        <name>NAD(+)</name>
        <dbReference type="ChEBI" id="CHEBI:57540"/>
    </ligand>
</feature>
<dbReference type="GO" id="GO:0070403">
    <property type="term" value="F:NAD+ binding"/>
    <property type="evidence" value="ECO:0007669"/>
    <property type="project" value="InterPro"/>
</dbReference>
<keyword evidence="7" id="KW-1185">Reference proteome</keyword>
<dbReference type="InterPro" id="IPR006176">
    <property type="entry name" value="3-OHacyl-CoA_DH_NAD-bd"/>
</dbReference>
<dbReference type="KEGG" id="gme:Gmet_2269"/>
<evidence type="ECO:0000259" key="5">
    <source>
        <dbReference type="Pfam" id="PF02737"/>
    </source>
</evidence>
<dbReference type="PANTHER" id="PTHR48075:SF5">
    <property type="entry name" value="3-HYDROXYBUTYRYL-COA DEHYDROGENASE"/>
    <property type="match status" value="1"/>
</dbReference>
<dbReference type="Gene3D" id="1.10.1040.10">
    <property type="entry name" value="N-(1-d-carboxylethyl)-l-norvaline Dehydrogenase, domain 2"/>
    <property type="match status" value="1"/>
</dbReference>
<feature type="binding site" evidence="3">
    <location>
        <position position="156"/>
    </location>
    <ligand>
        <name>NAD(+)</name>
        <dbReference type="ChEBI" id="CHEBI:57540"/>
    </ligand>
</feature>
<dbReference type="InterPro" id="IPR013328">
    <property type="entry name" value="6PGD_dom2"/>
</dbReference>
<feature type="site" description="Important for catalytic activity" evidence="2">
    <location>
        <position position="153"/>
    </location>
</feature>
<feature type="domain" description="3-hydroxyacyl-CoA dehydrogenase C-terminal" evidence="4">
    <location>
        <begin position="199"/>
        <end position="294"/>
    </location>
</feature>
<evidence type="ECO:0000256" key="1">
    <source>
        <dbReference type="ARBA" id="ARBA00023002"/>
    </source>
</evidence>
<gene>
    <name evidence="6" type="ordered locus">Gmet_2269</name>
</gene>
<accession>Q39TC9</accession>
<dbReference type="InterPro" id="IPR022694">
    <property type="entry name" value="3-OHacyl-CoA_DH"/>
</dbReference>
<name>Q39TC9_GEOMG</name>
<dbReference type="InterPro" id="IPR008927">
    <property type="entry name" value="6-PGluconate_DH-like_C_sf"/>
</dbReference>
<dbReference type="SUPFAM" id="SSF48179">
    <property type="entry name" value="6-phosphogluconate dehydrogenase C-terminal domain-like"/>
    <property type="match status" value="1"/>
</dbReference>
<evidence type="ECO:0000256" key="3">
    <source>
        <dbReference type="PIRSR" id="PIRSR000105-2"/>
    </source>
</evidence>
<feature type="binding site" evidence="3">
    <location>
        <position position="132"/>
    </location>
    <ligand>
        <name>NAD(+)</name>
        <dbReference type="ChEBI" id="CHEBI:57540"/>
    </ligand>
</feature>
<dbReference type="AlphaFoldDB" id="Q39TC9"/>
<organism evidence="6 7">
    <name type="scientific">Geobacter metallireducens (strain ATCC 53774 / DSM 7210 / GS-15)</name>
    <dbReference type="NCBI Taxonomy" id="269799"/>
    <lineage>
        <taxon>Bacteria</taxon>
        <taxon>Pseudomonadati</taxon>
        <taxon>Thermodesulfobacteriota</taxon>
        <taxon>Desulfuromonadia</taxon>
        <taxon>Geobacterales</taxon>
        <taxon>Geobacteraceae</taxon>
        <taxon>Geobacter</taxon>
    </lineage>
</organism>
<dbReference type="InterPro" id="IPR036291">
    <property type="entry name" value="NAD(P)-bd_dom_sf"/>
</dbReference>
<feature type="binding site" evidence="3">
    <location>
        <position position="45"/>
    </location>
    <ligand>
        <name>NAD(+)</name>
        <dbReference type="ChEBI" id="CHEBI:57540"/>
    </ligand>
</feature>
<reference evidence="6 7" key="2">
    <citation type="journal article" date="2009" name="BMC Microbiol.">
        <title>The genome sequence of Geobacter metallireducens: features of metabolism, physiology and regulation common and dissimilar to Geobacter sulfurreducens.</title>
        <authorList>
            <person name="Aklujkar M."/>
            <person name="Krushkal J."/>
            <person name="DiBartolo G."/>
            <person name="Lapidus A."/>
            <person name="Land M.L."/>
            <person name="Lovley D.R."/>
        </authorList>
    </citation>
    <scope>NUCLEOTIDE SEQUENCE [LARGE SCALE GENOMIC DNA]</scope>
    <source>
        <strain evidence="7">ATCC 53774 / DSM 7210 / GS-15</strain>
    </source>
</reference>
<dbReference type="GO" id="GO:0016616">
    <property type="term" value="F:oxidoreductase activity, acting on the CH-OH group of donors, NAD or NADP as acceptor"/>
    <property type="evidence" value="ECO:0007669"/>
    <property type="project" value="InterPro"/>
</dbReference>
<dbReference type="HOGENOM" id="CLU_009834_2_0_7"/>
<dbReference type="Pfam" id="PF00725">
    <property type="entry name" value="3HCDH"/>
    <property type="match status" value="1"/>
</dbReference>
<dbReference type="PANTHER" id="PTHR48075">
    <property type="entry name" value="3-HYDROXYACYL-COA DEHYDROGENASE FAMILY PROTEIN"/>
    <property type="match status" value="1"/>
</dbReference>
<dbReference type="STRING" id="269799.Gmet_2269"/>
<feature type="domain" description="3-hydroxyacyl-CoA dehydrogenase NAD binding" evidence="5">
    <location>
        <begin position="17"/>
        <end position="196"/>
    </location>
</feature>
<dbReference type="EMBL" id="CP000148">
    <property type="protein sequence ID" value="ABB32495.1"/>
    <property type="molecule type" value="Genomic_DNA"/>
</dbReference>
<dbReference type="InterPro" id="IPR006108">
    <property type="entry name" value="3HC_DH_C"/>
</dbReference>
<feature type="binding site" evidence="3">
    <location>
        <position position="286"/>
    </location>
    <ligand>
        <name>NAD(+)</name>
        <dbReference type="ChEBI" id="CHEBI:57540"/>
    </ligand>
</feature>
<proteinExistence type="predicted"/>
<evidence type="ECO:0000256" key="2">
    <source>
        <dbReference type="PIRSR" id="PIRSR000105-1"/>
    </source>
</evidence>
<dbReference type="PIRSF" id="PIRSF000105">
    <property type="entry name" value="HCDH"/>
    <property type="match status" value="1"/>
</dbReference>
<protein>
    <submittedName>
        <fullName evidence="6">3-hydroxyacyl-CoA dehydrogenase</fullName>
    </submittedName>
</protein>
<sequence>MNSDNKLRGEESMGIGKVAVIGSGIMGHGISQVVATAGINVALNDISDQVLEKAKSHIAASLDRGIQRGKLTEEDKKSILGRISYTTDIAQAVKDADLVVEAAPENLELKHSIFRKLDQYCKPEAILASNTSQYSITELASVVANPSRVIGMHWFNPPVAMKLIEIIRGLETSDAVLNEIETFSAAVGKETVVCKDSQGFISTRVLVAMRLECYRLVEEGIATPEDIDKTLRLAFGHPMGQFELADFSGLDIEPAACEALTKTFGDRFRAPQILLHRVKAGKLGRKSGEGWYKYDK</sequence>
<evidence type="ECO:0000313" key="6">
    <source>
        <dbReference type="EMBL" id="ABB32495.1"/>
    </source>
</evidence>
<dbReference type="Pfam" id="PF02737">
    <property type="entry name" value="3HCDH_N"/>
    <property type="match status" value="1"/>
</dbReference>
<keyword evidence="1" id="KW-0560">Oxidoreductase</keyword>
<feature type="binding site" evidence="3">
    <location>
        <position position="105"/>
    </location>
    <ligand>
        <name>NAD(+)</name>
        <dbReference type="ChEBI" id="CHEBI:57540"/>
    </ligand>
</feature>
<dbReference type="Proteomes" id="UP000007073">
    <property type="component" value="Chromosome"/>
</dbReference>
<evidence type="ECO:0000259" key="4">
    <source>
        <dbReference type="Pfam" id="PF00725"/>
    </source>
</evidence>
<dbReference type="eggNOG" id="COG1250">
    <property type="taxonomic scope" value="Bacteria"/>
</dbReference>
<dbReference type="FunFam" id="3.40.50.720:FF:000009">
    <property type="entry name" value="Fatty oxidation complex, alpha subunit"/>
    <property type="match status" value="1"/>
</dbReference>
<dbReference type="Gene3D" id="3.40.50.720">
    <property type="entry name" value="NAD(P)-binding Rossmann-like Domain"/>
    <property type="match status" value="1"/>
</dbReference>
<evidence type="ECO:0000313" key="7">
    <source>
        <dbReference type="Proteomes" id="UP000007073"/>
    </source>
</evidence>
<keyword evidence="3" id="KW-0520">NAD</keyword>
<dbReference type="SUPFAM" id="SSF51735">
    <property type="entry name" value="NAD(P)-binding Rossmann-fold domains"/>
    <property type="match status" value="1"/>
</dbReference>
<reference evidence="6 7" key="1">
    <citation type="submission" date="2005-10" db="EMBL/GenBank/DDBJ databases">
        <title>Complete sequence of Geobacter metallireducens GS-15.</title>
        <authorList>
            <consortium name="US DOE Joint Genome Institute"/>
            <person name="Copeland A."/>
            <person name="Lucas S."/>
            <person name="Lapidus A."/>
            <person name="Barry K."/>
            <person name="Detter J.C."/>
            <person name="Glavina T."/>
            <person name="Hammon N."/>
            <person name="Israni S."/>
            <person name="Pitluck S."/>
            <person name="Di Bartolo G."/>
            <person name="Chain P."/>
            <person name="Schmutz J."/>
            <person name="Larimer F."/>
            <person name="Land M."/>
            <person name="Kyrpides N."/>
            <person name="Ivanova N."/>
            <person name="Richardson P."/>
        </authorList>
    </citation>
    <scope>NUCLEOTIDE SEQUENCE [LARGE SCALE GENOMIC DNA]</scope>
    <source>
        <strain evidence="7">ATCC 53774 / DSM 7210 / GS-15</strain>
    </source>
</reference>